<keyword evidence="2" id="KW-1185">Reference proteome</keyword>
<dbReference type="RefSeq" id="WP_050060358.1">
    <property type="nucleotide sequence ID" value="NZ_JACHEK010000010.1"/>
</dbReference>
<sequence length="152" mass="16540">MNTSNDRDASSTDLMHRRVRLAECGRFSWSGALVALSTNSASVLRAAEHAGFTKQESVDDQAYRWEITAESSVDDAAGDCTCQVFRDARSIYVSVGHTQWFAFDRATGDGAGFVTIGKHPTHTDANLTLYFRALVDALGTLVDSGQREGLMT</sequence>
<gene>
    <name evidence="1" type="ORF">HNQ77_004586</name>
</gene>
<comment type="caution">
    <text evidence="1">The sequence shown here is derived from an EMBL/GenBank/DDBJ whole genome shotgun (WGS) entry which is preliminary data.</text>
</comment>
<reference evidence="1 2" key="1">
    <citation type="submission" date="2020-08" db="EMBL/GenBank/DDBJ databases">
        <title>Genomic Encyclopedia of Type Strains, Phase IV (KMG-IV): sequencing the most valuable type-strain genomes for metagenomic binning, comparative biology and taxonomic classification.</title>
        <authorList>
            <person name="Goeker M."/>
        </authorList>
    </citation>
    <scope>NUCLEOTIDE SEQUENCE [LARGE SCALE GENOMIC DNA]</scope>
    <source>
        <strain evidence="1 2">DSM 103733</strain>
    </source>
</reference>
<accession>A0A841K1Y5</accession>
<dbReference type="AlphaFoldDB" id="A0A841K1Y5"/>
<dbReference type="OrthoDB" id="9900761at2"/>
<dbReference type="EMBL" id="JACHEK010000010">
    <property type="protein sequence ID" value="MBB6146607.1"/>
    <property type="molecule type" value="Genomic_DNA"/>
</dbReference>
<dbReference type="Proteomes" id="UP000538666">
    <property type="component" value="Unassembled WGS sequence"/>
</dbReference>
<evidence type="ECO:0000313" key="1">
    <source>
        <dbReference type="EMBL" id="MBB6146607.1"/>
    </source>
</evidence>
<protein>
    <submittedName>
        <fullName evidence="1">Uncharacterized protein</fullName>
    </submittedName>
</protein>
<organism evidence="1 2">
    <name type="scientific">Silvibacterium bohemicum</name>
    <dbReference type="NCBI Taxonomy" id="1577686"/>
    <lineage>
        <taxon>Bacteria</taxon>
        <taxon>Pseudomonadati</taxon>
        <taxon>Acidobacteriota</taxon>
        <taxon>Terriglobia</taxon>
        <taxon>Terriglobales</taxon>
        <taxon>Acidobacteriaceae</taxon>
        <taxon>Silvibacterium</taxon>
    </lineage>
</organism>
<evidence type="ECO:0000313" key="2">
    <source>
        <dbReference type="Proteomes" id="UP000538666"/>
    </source>
</evidence>
<name>A0A841K1Y5_9BACT</name>
<proteinExistence type="predicted"/>